<accession>A0AAC8TBN1</accession>
<reference evidence="2 4" key="1">
    <citation type="submission" date="2015-05" db="EMBL/GenBank/DDBJ databases">
        <title>Genome assembly of Archangium gephyra DSM 2261.</title>
        <authorList>
            <person name="Sharma G."/>
            <person name="Subramanian S."/>
        </authorList>
    </citation>
    <scope>NUCLEOTIDE SEQUENCE [LARGE SCALE GENOMIC DNA]</scope>
    <source>
        <strain evidence="2 4">DSM 2261</strain>
    </source>
</reference>
<protein>
    <submittedName>
        <fullName evidence="2">Autotransporter protein</fullName>
    </submittedName>
</protein>
<evidence type="ECO:0000256" key="1">
    <source>
        <dbReference type="SAM" id="SignalP"/>
    </source>
</evidence>
<keyword evidence="1" id="KW-0732">Signal</keyword>
<feature type="chain" id="PRO_5041922486" evidence="1">
    <location>
        <begin position="23"/>
        <end position="480"/>
    </location>
</feature>
<dbReference type="Proteomes" id="UP000035579">
    <property type="component" value="Chromosome"/>
</dbReference>
<organism evidence="2 4">
    <name type="scientific">Archangium gephyra</name>
    <dbReference type="NCBI Taxonomy" id="48"/>
    <lineage>
        <taxon>Bacteria</taxon>
        <taxon>Pseudomonadati</taxon>
        <taxon>Myxococcota</taxon>
        <taxon>Myxococcia</taxon>
        <taxon>Myxococcales</taxon>
        <taxon>Cystobacterineae</taxon>
        <taxon>Archangiaceae</taxon>
        <taxon>Archangium</taxon>
    </lineage>
</organism>
<dbReference type="EMBL" id="QUMU01000004">
    <property type="protein sequence ID" value="REG33381.1"/>
    <property type="molecule type" value="Genomic_DNA"/>
</dbReference>
<gene>
    <name evidence="2" type="ORF">AA314_01533</name>
    <name evidence="3" type="ORF">ATI61_104672</name>
</gene>
<sequence>MPSKLPLLTTCALMALPLAARAESNPSAVSLRLQCSAKDAGNSRDEQERLCKSLDGWFEGRLDWRSGGTPGEEASGSLLFSEFGRFYALKNGSELLIYATGNREEGGAPTDFAQRYLDPGPHNVLTAPDLRVVLYVRAGKDYVPLTDQRFMPVASAAWAKHAEEALRFKGELRGDVTGRQESTRVVAIQNVPVSNTTPGTGQEWRFDGSQWVPTTPSSLTAGAGLQGGSYNGQGAATFSVVFGTGPGTVTEGSDARLPPAPGAAGQLLYSDGSRWSALPPGAPSRVLHGGETPGWGPVSLEGDVGGVLPAGNGGTGLSAPGAEGNVLRSTGSGWTSSPLSGGDVPSGSGHYIQNQDSAPQEGRLWISGRASVGSLQVGGGTPLNQVQMGTLVLNPPRSCGGYPIVQCNYTYWLPFPTAFSSPPTLQVTPRSECGNCADTYNLTTRNVTETGFELVVTRTDPGAFGDDWGQFLRIDFVAGN</sequence>
<dbReference type="KEGG" id="age:AA314_01533"/>
<name>A0AAC8TBN1_9BACT</name>
<evidence type="ECO:0000313" key="2">
    <source>
        <dbReference type="EMBL" id="AKI99906.1"/>
    </source>
</evidence>
<feature type="signal peptide" evidence="1">
    <location>
        <begin position="1"/>
        <end position="22"/>
    </location>
</feature>
<dbReference type="Proteomes" id="UP000256345">
    <property type="component" value="Unassembled WGS sequence"/>
</dbReference>
<proteinExistence type="predicted"/>
<reference evidence="3 5" key="2">
    <citation type="submission" date="2018-08" db="EMBL/GenBank/DDBJ databases">
        <title>Genomic Encyclopedia of Archaeal and Bacterial Type Strains, Phase II (KMG-II): from individual species to whole genera.</title>
        <authorList>
            <person name="Goeker M."/>
        </authorList>
    </citation>
    <scope>NUCLEOTIDE SEQUENCE [LARGE SCALE GENOMIC DNA]</scope>
    <source>
        <strain evidence="3 5">DSM 2261</strain>
    </source>
</reference>
<dbReference type="RefSeq" id="WP_147332871.1">
    <property type="nucleotide sequence ID" value="NZ_CP011509.1"/>
</dbReference>
<dbReference type="AlphaFoldDB" id="A0AAC8TBN1"/>
<dbReference type="EMBL" id="CP011509">
    <property type="protein sequence ID" value="AKI99906.1"/>
    <property type="molecule type" value="Genomic_DNA"/>
</dbReference>
<evidence type="ECO:0000313" key="3">
    <source>
        <dbReference type="EMBL" id="REG33381.1"/>
    </source>
</evidence>
<evidence type="ECO:0000313" key="5">
    <source>
        <dbReference type="Proteomes" id="UP000256345"/>
    </source>
</evidence>
<evidence type="ECO:0000313" key="4">
    <source>
        <dbReference type="Proteomes" id="UP000035579"/>
    </source>
</evidence>
<keyword evidence="5" id="KW-1185">Reference proteome</keyword>